<dbReference type="SUPFAM" id="SSF48498">
    <property type="entry name" value="Tetracyclin repressor-like, C-terminal domain"/>
    <property type="match status" value="1"/>
</dbReference>
<dbReference type="InterPro" id="IPR036271">
    <property type="entry name" value="Tet_transcr_reg_TetR-rel_C_sf"/>
</dbReference>
<dbReference type="Gene3D" id="1.10.357.10">
    <property type="entry name" value="Tetracycline Repressor, domain 2"/>
    <property type="match status" value="1"/>
</dbReference>
<name>A0ABP7DLC9_9ACTN</name>
<keyword evidence="1" id="KW-0805">Transcription regulation</keyword>
<sequence>MNECGTVEPDTDGPDPKREYRSPRRLAAARETRARICAAAGTLFLADGYAATSIRAIARAAGVAEKTVYLQFATKSAVLKEVVETAIVGDDSTVPAAARSWFLAAVAETDLDRKLNQLVVLTCDLHRRSGPVFAVARGAAAVDPDVASLWAAGKRGHLADMTRMAQSFHEAGLLPPGLDVGWATTTLYVLLGPETWHLVRVELEQDEMAYRTWLSSQLRQAFAAATPTERVST</sequence>
<keyword evidence="2 4" id="KW-0238">DNA-binding</keyword>
<dbReference type="RefSeq" id="WP_425562390.1">
    <property type="nucleotide sequence ID" value="NZ_BAAAYX010000009.1"/>
</dbReference>
<evidence type="ECO:0000256" key="2">
    <source>
        <dbReference type="ARBA" id="ARBA00023125"/>
    </source>
</evidence>
<keyword evidence="8" id="KW-1185">Reference proteome</keyword>
<feature type="region of interest" description="Disordered" evidence="5">
    <location>
        <begin position="1"/>
        <end position="23"/>
    </location>
</feature>
<gene>
    <name evidence="7" type="ORF">GCM10022204_24210</name>
</gene>
<comment type="caution">
    <text evidence="7">The sequence shown here is derived from an EMBL/GenBank/DDBJ whole genome shotgun (WGS) entry which is preliminary data.</text>
</comment>
<dbReference type="InterPro" id="IPR001647">
    <property type="entry name" value="HTH_TetR"/>
</dbReference>
<keyword evidence="3" id="KW-0804">Transcription</keyword>
<dbReference type="PRINTS" id="PR00455">
    <property type="entry name" value="HTHTETR"/>
</dbReference>
<evidence type="ECO:0000256" key="1">
    <source>
        <dbReference type="ARBA" id="ARBA00023015"/>
    </source>
</evidence>
<dbReference type="InterPro" id="IPR050109">
    <property type="entry name" value="HTH-type_TetR-like_transc_reg"/>
</dbReference>
<accession>A0ABP7DLC9</accession>
<dbReference type="EMBL" id="BAAAYX010000009">
    <property type="protein sequence ID" value="GAA3705812.1"/>
    <property type="molecule type" value="Genomic_DNA"/>
</dbReference>
<dbReference type="Pfam" id="PF00440">
    <property type="entry name" value="TetR_N"/>
    <property type="match status" value="1"/>
</dbReference>
<dbReference type="SUPFAM" id="SSF46689">
    <property type="entry name" value="Homeodomain-like"/>
    <property type="match status" value="1"/>
</dbReference>
<feature type="compositionally biased region" description="Basic and acidic residues" evidence="5">
    <location>
        <begin position="14"/>
        <end position="23"/>
    </location>
</feature>
<dbReference type="PROSITE" id="PS50977">
    <property type="entry name" value="HTH_TETR_2"/>
    <property type="match status" value="1"/>
</dbReference>
<dbReference type="PANTHER" id="PTHR30055">
    <property type="entry name" value="HTH-TYPE TRANSCRIPTIONAL REGULATOR RUTR"/>
    <property type="match status" value="1"/>
</dbReference>
<evidence type="ECO:0000259" key="6">
    <source>
        <dbReference type="PROSITE" id="PS50977"/>
    </source>
</evidence>
<evidence type="ECO:0000256" key="3">
    <source>
        <dbReference type="ARBA" id="ARBA00023163"/>
    </source>
</evidence>
<protein>
    <recommendedName>
        <fullName evidence="6">HTH tetR-type domain-containing protein</fullName>
    </recommendedName>
</protein>
<evidence type="ECO:0000256" key="5">
    <source>
        <dbReference type="SAM" id="MobiDB-lite"/>
    </source>
</evidence>
<reference evidence="8" key="1">
    <citation type="journal article" date="2019" name="Int. J. Syst. Evol. Microbiol.">
        <title>The Global Catalogue of Microorganisms (GCM) 10K type strain sequencing project: providing services to taxonomists for standard genome sequencing and annotation.</title>
        <authorList>
            <consortium name="The Broad Institute Genomics Platform"/>
            <consortium name="The Broad Institute Genome Sequencing Center for Infectious Disease"/>
            <person name="Wu L."/>
            <person name="Ma J."/>
        </authorList>
    </citation>
    <scope>NUCLEOTIDE SEQUENCE [LARGE SCALE GENOMIC DNA]</scope>
    <source>
        <strain evidence="8">JCM 16548</strain>
    </source>
</reference>
<organism evidence="7 8">
    <name type="scientific">Microlunatus aurantiacus</name>
    <dbReference type="NCBI Taxonomy" id="446786"/>
    <lineage>
        <taxon>Bacteria</taxon>
        <taxon>Bacillati</taxon>
        <taxon>Actinomycetota</taxon>
        <taxon>Actinomycetes</taxon>
        <taxon>Propionibacteriales</taxon>
        <taxon>Propionibacteriaceae</taxon>
        <taxon>Microlunatus</taxon>
    </lineage>
</organism>
<feature type="domain" description="HTH tetR-type" evidence="6">
    <location>
        <begin position="30"/>
        <end position="90"/>
    </location>
</feature>
<proteinExistence type="predicted"/>
<dbReference type="Gene3D" id="1.10.10.60">
    <property type="entry name" value="Homeodomain-like"/>
    <property type="match status" value="1"/>
</dbReference>
<dbReference type="PANTHER" id="PTHR30055:SF234">
    <property type="entry name" value="HTH-TYPE TRANSCRIPTIONAL REGULATOR BETI"/>
    <property type="match status" value="1"/>
</dbReference>
<feature type="DNA-binding region" description="H-T-H motif" evidence="4">
    <location>
        <begin position="53"/>
        <end position="72"/>
    </location>
</feature>
<evidence type="ECO:0000256" key="4">
    <source>
        <dbReference type="PROSITE-ProRule" id="PRU00335"/>
    </source>
</evidence>
<dbReference type="Proteomes" id="UP001500051">
    <property type="component" value="Unassembled WGS sequence"/>
</dbReference>
<evidence type="ECO:0000313" key="7">
    <source>
        <dbReference type="EMBL" id="GAA3705812.1"/>
    </source>
</evidence>
<dbReference type="InterPro" id="IPR009057">
    <property type="entry name" value="Homeodomain-like_sf"/>
</dbReference>
<evidence type="ECO:0000313" key="8">
    <source>
        <dbReference type="Proteomes" id="UP001500051"/>
    </source>
</evidence>